<comment type="caution">
    <text evidence="2">The sequence shown here is derived from an EMBL/GenBank/DDBJ whole genome shotgun (WGS) entry which is preliminary data.</text>
</comment>
<keyword evidence="3" id="KW-1185">Reference proteome</keyword>
<accession>A0A8X6NKT6</accession>
<evidence type="ECO:0000313" key="3">
    <source>
        <dbReference type="Proteomes" id="UP000887013"/>
    </source>
</evidence>
<evidence type="ECO:0000256" key="1">
    <source>
        <dbReference type="SAM" id="MobiDB-lite"/>
    </source>
</evidence>
<feature type="region of interest" description="Disordered" evidence="1">
    <location>
        <begin position="59"/>
        <end position="79"/>
    </location>
</feature>
<dbReference type="EMBL" id="BMAW01059330">
    <property type="protein sequence ID" value="GFT20739.1"/>
    <property type="molecule type" value="Genomic_DNA"/>
</dbReference>
<reference evidence="2" key="1">
    <citation type="submission" date="2020-08" db="EMBL/GenBank/DDBJ databases">
        <title>Multicomponent nature underlies the extraordinary mechanical properties of spider dragline silk.</title>
        <authorList>
            <person name="Kono N."/>
            <person name="Nakamura H."/>
            <person name="Mori M."/>
            <person name="Yoshida Y."/>
            <person name="Ohtoshi R."/>
            <person name="Malay A.D."/>
            <person name="Moran D.A.P."/>
            <person name="Tomita M."/>
            <person name="Numata K."/>
            <person name="Arakawa K."/>
        </authorList>
    </citation>
    <scope>NUCLEOTIDE SEQUENCE</scope>
</reference>
<name>A0A8X6NKT6_NEPPI</name>
<organism evidence="2 3">
    <name type="scientific">Nephila pilipes</name>
    <name type="common">Giant wood spider</name>
    <name type="synonym">Nephila maculata</name>
    <dbReference type="NCBI Taxonomy" id="299642"/>
    <lineage>
        <taxon>Eukaryota</taxon>
        <taxon>Metazoa</taxon>
        <taxon>Ecdysozoa</taxon>
        <taxon>Arthropoda</taxon>
        <taxon>Chelicerata</taxon>
        <taxon>Arachnida</taxon>
        <taxon>Araneae</taxon>
        <taxon>Araneomorphae</taxon>
        <taxon>Entelegynae</taxon>
        <taxon>Araneoidea</taxon>
        <taxon>Nephilidae</taxon>
        <taxon>Nephila</taxon>
    </lineage>
</organism>
<dbReference type="AlphaFoldDB" id="A0A8X6NKT6"/>
<gene>
    <name evidence="2" type="ORF">NPIL_372841</name>
</gene>
<sequence>MTSCLGIGRSIQWERKERPSDNPHWAQEKQELWSCIFQENIKVGNWKNQMQLIEDTMGKTTTHQNVDRPHRLGIKRRTN</sequence>
<evidence type="ECO:0000313" key="2">
    <source>
        <dbReference type="EMBL" id="GFT20739.1"/>
    </source>
</evidence>
<protein>
    <submittedName>
        <fullName evidence="2">Uncharacterized protein</fullName>
    </submittedName>
</protein>
<proteinExistence type="predicted"/>
<dbReference type="Proteomes" id="UP000887013">
    <property type="component" value="Unassembled WGS sequence"/>
</dbReference>